<keyword evidence="3" id="KW-1003">Cell membrane</keyword>
<dbReference type="SMART" id="SM00382">
    <property type="entry name" value="AAA"/>
    <property type="match status" value="1"/>
</dbReference>
<dbReference type="GO" id="GO:0015807">
    <property type="term" value="P:L-amino acid transport"/>
    <property type="evidence" value="ECO:0007669"/>
    <property type="project" value="TreeGrafter"/>
</dbReference>
<dbReference type="OMA" id="WLDHQPL"/>
<evidence type="ECO:0000259" key="7">
    <source>
        <dbReference type="PROSITE" id="PS50893"/>
    </source>
</evidence>
<dbReference type="InterPro" id="IPR052156">
    <property type="entry name" value="BCAA_Transport_ATP-bd_LivF"/>
</dbReference>
<protein>
    <submittedName>
        <fullName evidence="8">ABC transporter ATP-binding protein</fullName>
    </submittedName>
</protein>
<dbReference type="PANTHER" id="PTHR43820:SF2">
    <property type="entry name" value="ABC TRANSPORTER ATP-BINDING PROTEIN"/>
    <property type="match status" value="1"/>
</dbReference>
<dbReference type="GO" id="GO:0005524">
    <property type="term" value="F:ATP binding"/>
    <property type="evidence" value="ECO:0007669"/>
    <property type="project" value="UniProtKB-KW"/>
</dbReference>
<evidence type="ECO:0000256" key="4">
    <source>
        <dbReference type="ARBA" id="ARBA00022741"/>
    </source>
</evidence>
<sequence>MSRPAAPKVHSTAAHQREGTPVPVAPLLSVEDIHAHYGKSHVLQGISLRVGDGELVTLLGRNGAGKTTTLKSIAGVMQPTQGQVRFGGEATHRLATHQVAQRGICLVPEHRGIFKLLTVEENLMLAQRKKSPWQLQDVYRIFPRLKERRGNGGGQLSGGEQQMLAIGRALMNAPRLLMLDEPVEGLAPVIVEEIVAQLKTIKAAGVSILLVEQNLEVCTQLADRHYIIEQGVVAHEATNAEFLADDAVKDRYLGVGLV</sequence>
<keyword evidence="2" id="KW-0813">Transport</keyword>
<name>A0A858ZYQ1_9BURK</name>
<dbReference type="CDD" id="cd03224">
    <property type="entry name" value="ABC_TM1139_LivF_branched"/>
    <property type="match status" value="1"/>
</dbReference>
<evidence type="ECO:0000313" key="9">
    <source>
        <dbReference type="Proteomes" id="UP000500755"/>
    </source>
</evidence>
<feature type="domain" description="ABC transporter" evidence="7">
    <location>
        <begin position="28"/>
        <end position="255"/>
    </location>
</feature>
<dbReference type="SUPFAM" id="SSF52540">
    <property type="entry name" value="P-loop containing nucleoside triphosphate hydrolases"/>
    <property type="match status" value="1"/>
</dbReference>
<keyword evidence="6" id="KW-0029">Amino-acid transport</keyword>
<dbReference type="EMBL" id="CP051298">
    <property type="protein sequence ID" value="QKD46166.1"/>
    <property type="molecule type" value="Genomic_DNA"/>
</dbReference>
<evidence type="ECO:0000256" key="2">
    <source>
        <dbReference type="ARBA" id="ARBA00022448"/>
    </source>
</evidence>
<dbReference type="AlphaFoldDB" id="A0A858ZYQ1"/>
<dbReference type="PANTHER" id="PTHR43820">
    <property type="entry name" value="HIGH-AFFINITY BRANCHED-CHAIN AMINO ACID TRANSPORT ATP-BINDING PROTEIN LIVF"/>
    <property type="match status" value="1"/>
</dbReference>
<dbReference type="Proteomes" id="UP000500755">
    <property type="component" value="Chromosome"/>
</dbReference>
<dbReference type="InterPro" id="IPR003439">
    <property type="entry name" value="ABC_transporter-like_ATP-bd"/>
</dbReference>
<accession>A0A858ZYQ1</accession>
<gene>
    <name evidence="8" type="ORF">HF896_22255</name>
</gene>
<organism evidence="8 9">
    <name type="scientific">Alicycliphilus denitrificans</name>
    <dbReference type="NCBI Taxonomy" id="179636"/>
    <lineage>
        <taxon>Bacteria</taxon>
        <taxon>Pseudomonadati</taxon>
        <taxon>Pseudomonadota</taxon>
        <taxon>Betaproteobacteria</taxon>
        <taxon>Burkholderiales</taxon>
        <taxon>Comamonadaceae</taxon>
        <taxon>Alicycliphilus</taxon>
    </lineage>
</organism>
<keyword evidence="5 8" id="KW-0067">ATP-binding</keyword>
<evidence type="ECO:0000256" key="5">
    <source>
        <dbReference type="ARBA" id="ARBA00022840"/>
    </source>
</evidence>
<comment type="similarity">
    <text evidence="1">Belongs to the ABC transporter superfamily.</text>
</comment>
<dbReference type="GO" id="GO:0015658">
    <property type="term" value="F:branched-chain amino acid transmembrane transporter activity"/>
    <property type="evidence" value="ECO:0007669"/>
    <property type="project" value="TreeGrafter"/>
</dbReference>
<evidence type="ECO:0000256" key="3">
    <source>
        <dbReference type="ARBA" id="ARBA00022475"/>
    </source>
</evidence>
<dbReference type="RefSeq" id="WP_013521110.1">
    <property type="nucleotide sequence ID" value="NZ_CP051298.1"/>
</dbReference>
<dbReference type="Pfam" id="PF00005">
    <property type="entry name" value="ABC_tran"/>
    <property type="match status" value="1"/>
</dbReference>
<evidence type="ECO:0000256" key="1">
    <source>
        <dbReference type="ARBA" id="ARBA00005417"/>
    </source>
</evidence>
<reference evidence="8 9" key="1">
    <citation type="submission" date="2020-05" db="EMBL/GenBank/DDBJ databases">
        <title>Complete genome sequence of Alicycliphilus denitrificans DP3.</title>
        <authorList>
            <person name="Chen X."/>
        </authorList>
    </citation>
    <scope>NUCLEOTIDE SEQUENCE [LARGE SCALE GENOMIC DNA]</scope>
    <source>
        <strain evidence="8 9">DP3</strain>
    </source>
</reference>
<dbReference type="InterPro" id="IPR003593">
    <property type="entry name" value="AAA+_ATPase"/>
</dbReference>
<evidence type="ECO:0000313" key="8">
    <source>
        <dbReference type="EMBL" id="QKD46166.1"/>
    </source>
</evidence>
<dbReference type="InterPro" id="IPR017871">
    <property type="entry name" value="ABC_transporter-like_CS"/>
</dbReference>
<dbReference type="PROSITE" id="PS00211">
    <property type="entry name" value="ABC_TRANSPORTER_1"/>
    <property type="match status" value="1"/>
</dbReference>
<dbReference type="Gene3D" id="3.40.50.300">
    <property type="entry name" value="P-loop containing nucleotide triphosphate hydrolases"/>
    <property type="match status" value="1"/>
</dbReference>
<dbReference type="GO" id="GO:0016887">
    <property type="term" value="F:ATP hydrolysis activity"/>
    <property type="evidence" value="ECO:0007669"/>
    <property type="project" value="InterPro"/>
</dbReference>
<dbReference type="InterPro" id="IPR027417">
    <property type="entry name" value="P-loop_NTPase"/>
</dbReference>
<keyword evidence="4" id="KW-0547">Nucleotide-binding</keyword>
<dbReference type="PROSITE" id="PS50893">
    <property type="entry name" value="ABC_TRANSPORTER_2"/>
    <property type="match status" value="1"/>
</dbReference>
<evidence type="ECO:0000256" key="6">
    <source>
        <dbReference type="ARBA" id="ARBA00022970"/>
    </source>
</evidence>
<keyword evidence="3" id="KW-0472">Membrane</keyword>
<proteinExistence type="inferred from homology"/>